<dbReference type="SUPFAM" id="SSF46689">
    <property type="entry name" value="Homeodomain-like"/>
    <property type="match status" value="1"/>
</dbReference>
<dbReference type="InterPro" id="IPR001356">
    <property type="entry name" value="HD"/>
</dbReference>
<evidence type="ECO:0000256" key="3">
    <source>
        <dbReference type="ARBA" id="ARBA00023155"/>
    </source>
</evidence>
<dbReference type="GO" id="GO:0006355">
    <property type="term" value="P:regulation of DNA-templated transcription"/>
    <property type="evidence" value="ECO:0007669"/>
    <property type="project" value="InterPro"/>
</dbReference>
<dbReference type="InterPro" id="IPR009057">
    <property type="entry name" value="Homeodomain-like_sf"/>
</dbReference>
<dbReference type="Gene3D" id="1.10.10.60">
    <property type="entry name" value="Homeodomain-like"/>
    <property type="match status" value="1"/>
</dbReference>
<dbReference type="GO" id="GO:0003677">
    <property type="term" value="F:DNA binding"/>
    <property type="evidence" value="ECO:0007669"/>
    <property type="project" value="UniProtKB-UniRule"/>
</dbReference>
<feature type="region of interest" description="Disordered" evidence="6">
    <location>
        <begin position="488"/>
        <end position="514"/>
    </location>
</feature>
<dbReference type="SMART" id="SM00389">
    <property type="entry name" value="HOX"/>
    <property type="match status" value="1"/>
</dbReference>
<comment type="caution">
    <text evidence="8">The sequence shown here is derived from an EMBL/GenBank/DDBJ whole genome shotgun (WGS) entry which is preliminary data.</text>
</comment>
<evidence type="ECO:0000256" key="5">
    <source>
        <dbReference type="PROSITE-ProRule" id="PRU00108"/>
    </source>
</evidence>
<keyword evidence="4 5" id="KW-0539">Nucleus</keyword>
<reference evidence="8" key="1">
    <citation type="submission" date="2013-11" db="EMBL/GenBank/DDBJ databases">
        <title>Genome sequence of the fusiform rust pathogen reveals effectors for host alternation and coevolution with pine.</title>
        <authorList>
            <consortium name="DOE Joint Genome Institute"/>
            <person name="Smith K."/>
            <person name="Pendleton A."/>
            <person name="Kubisiak T."/>
            <person name="Anderson C."/>
            <person name="Salamov A."/>
            <person name="Aerts A."/>
            <person name="Riley R."/>
            <person name="Clum A."/>
            <person name="Lindquist E."/>
            <person name="Ence D."/>
            <person name="Campbell M."/>
            <person name="Kronenberg Z."/>
            <person name="Feau N."/>
            <person name="Dhillon B."/>
            <person name="Hamelin R."/>
            <person name="Burleigh J."/>
            <person name="Smith J."/>
            <person name="Yandell M."/>
            <person name="Nelson C."/>
            <person name="Grigoriev I."/>
            <person name="Davis J."/>
        </authorList>
    </citation>
    <scope>NUCLEOTIDE SEQUENCE</scope>
    <source>
        <strain evidence="8">G11</strain>
    </source>
</reference>
<sequence>MSHVPVTSQNPHQSIERSFLDDCPSNQPMHLSTFVNELQTFKDYLQHACTSRTLTPDLSRRSTATAANIYVVASVISESHSGIEIILGDFSAKLCIFNSEINKDADGSVALHQLHYLAKNSPATSLSSPPTFQPNASDNKGTPGDQSHDILKNWSIGHLSFLFPTKDDLLDLASQTGLTENQVNLWFRNARTRSGWSKLYTNKLYANKDRQKLQQYLDDHEALRRLHGDTISSVVGLDDAYHLVEKIMKWFGVKKNFEASPSLASSHNLTSCDKAGVGVKPQVKEVLFNALASLRSASTSASPPKRKPSYRPALGWPKFFGRSNSDAIDPELRSSSLACSSDDATESSRSTSTSSTWSSISSNSSRSSSPCAPSSSSRSMSGARSPSASCSSSPRSTTTCLFLPLAPAQASSTEIFSPAGSQASTSDSRDPQLGLPPLHPSLVSDGIILPQPTSHEPSLLPAMSSISSPINLDPRLDTPTPLLSLFSSDAFSPPSPTHEPCSVAFGQFDDAEEE</sequence>
<feature type="compositionally biased region" description="Polar residues" evidence="6">
    <location>
        <begin position="122"/>
        <end position="140"/>
    </location>
</feature>
<evidence type="ECO:0000313" key="8">
    <source>
        <dbReference type="EMBL" id="KAG0143302.1"/>
    </source>
</evidence>
<accession>A0A9P6T8N7</accession>
<dbReference type="Proteomes" id="UP000886653">
    <property type="component" value="Unassembled WGS sequence"/>
</dbReference>
<dbReference type="EMBL" id="MU167323">
    <property type="protein sequence ID" value="KAG0143302.1"/>
    <property type="molecule type" value="Genomic_DNA"/>
</dbReference>
<comment type="similarity">
    <text evidence="1">Belongs to the TALE/M-ATYP homeobox family.</text>
</comment>
<keyword evidence="2 5" id="KW-0238">DNA-binding</keyword>
<feature type="DNA-binding region" description="Homeobox" evidence="5">
    <location>
        <begin position="165"/>
        <end position="198"/>
    </location>
</feature>
<dbReference type="AlphaFoldDB" id="A0A9P6T8N7"/>
<dbReference type="PROSITE" id="PS50071">
    <property type="entry name" value="HOMEOBOX_2"/>
    <property type="match status" value="1"/>
</dbReference>
<proteinExistence type="inferred from homology"/>
<evidence type="ECO:0000256" key="6">
    <source>
        <dbReference type="SAM" id="MobiDB-lite"/>
    </source>
</evidence>
<feature type="region of interest" description="Disordered" evidence="6">
    <location>
        <begin position="338"/>
        <end position="395"/>
    </location>
</feature>
<evidence type="ECO:0000256" key="1">
    <source>
        <dbReference type="ARBA" id="ARBA00005800"/>
    </source>
</evidence>
<dbReference type="GO" id="GO:0005634">
    <property type="term" value="C:nucleus"/>
    <property type="evidence" value="ECO:0007669"/>
    <property type="project" value="UniProtKB-SubCell"/>
</dbReference>
<feature type="region of interest" description="Disordered" evidence="6">
    <location>
        <begin position="414"/>
        <end position="439"/>
    </location>
</feature>
<dbReference type="CDD" id="cd00086">
    <property type="entry name" value="homeodomain"/>
    <property type="match status" value="1"/>
</dbReference>
<keyword evidence="3 5" id="KW-0371">Homeobox</keyword>
<evidence type="ECO:0000256" key="2">
    <source>
        <dbReference type="ARBA" id="ARBA00023125"/>
    </source>
</evidence>
<dbReference type="Pfam" id="PF05920">
    <property type="entry name" value="Homeobox_KN"/>
    <property type="match status" value="1"/>
</dbReference>
<dbReference type="InterPro" id="IPR008422">
    <property type="entry name" value="KN_HD"/>
</dbReference>
<dbReference type="OrthoDB" id="10056939at2759"/>
<evidence type="ECO:0000256" key="4">
    <source>
        <dbReference type="ARBA" id="ARBA00023242"/>
    </source>
</evidence>
<feature type="region of interest" description="Disordered" evidence="6">
    <location>
        <begin position="122"/>
        <end position="144"/>
    </location>
</feature>
<protein>
    <recommendedName>
        <fullName evidence="7">Homeobox domain-containing protein</fullName>
    </recommendedName>
</protein>
<evidence type="ECO:0000259" key="7">
    <source>
        <dbReference type="PROSITE" id="PS50071"/>
    </source>
</evidence>
<gene>
    <name evidence="8" type="ORF">CROQUDRAFT_661465</name>
</gene>
<feature type="compositionally biased region" description="Polar residues" evidence="6">
    <location>
        <begin position="414"/>
        <end position="426"/>
    </location>
</feature>
<feature type="domain" description="Homeobox" evidence="7">
    <location>
        <begin position="163"/>
        <end position="197"/>
    </location>
</feature>
<organism evidence="8 9">
    <name type="scientific">Cronartium quercuum f. sp. fusiforme G11</name>
    <dbReference type="NCBI Taxonomy" id="708437"/>
    <lineage>
        <taxon>Eukaryota</taxon>
        <taxon>Fungi</taxon>
        <taxon>Dikarya</taxon>
        <taxon>Basidiomycota</taxon>
        <taxon>Pucciniomycotina</taxon>
        <taxon>Pucciniomycetes</taxon>
        <taxon>Pucciniales</taxon>
        <taxon>Coleosporiaceae</taxon>
        <taxon>Cronartium</taxon>
    </lineage>
</organism>
<feature type="compositionally biased region" description="Low complexity" evidence="6">
    <location>
        <begin position="339"/>
        <end position="395"/>
    </location>
</feature>
<comment type="subcellular location">
    <subcellularLocation>
        <location evidence="5">Nucleus</location>
    </subcellularLocation>
</comment>
<evidence type="ECO:0000313" key="9">
    <source>
        <dbReference type="Proteomes" id="UP000886653"/>
    </source>
</evidence>
<name>A0A9P6T8N7_9BASI</name>
<keyword evidence="9" id="KW-1185">Reference proteome</keyword>